<evidence type="ECO:0000313" key="9">
    <source>
        <dbReference type="Proteomes" id="UP000711995"/>
    </source>
</evidence>
<accession>A0A968G9M6</accession>
<keyword evidence="3" id="KW-0805">Transcription regulation</keyword>
<keyword evidence="1" id="KW-0678">Repressor</keyword>
<dbReference type="Proteomes" id="UP000711995">
    <property type="component" value="Unassembled WGS sequence"/>
</dbReference>
<dbReference type="InterPro" id="IPR036286">
    <property type="entry name" value="LexA/Signal_pep-like_sf"/>
</dbReference>
<evidence type="ECO:0000259" key="6">
    <source>
        <dbReference type="Pfam" id="PF00717"/>
    </source>
</evidence>
<keyword evidence="8" id="KW-0378">Hydrolase</keyword>
<dbReference type="InterPro" id="IPR006200">
    <property type="entry name" value="LexA"/>
</dbReference>
<dbReference type="GO" id="GO:0004252">
    <property type="term" value="F:serine-type endopeptidase activity"/>
    <property type="evidence" value="ECO:0007669"/>
    <property type="project" value="UniProtKB-EC"/>
</dbReference>
<dbReference type="PANTHER" id="PTHR33516">
    <property type="entry name" value="LEXA REPRESSOR"/>
    <property type="match status" value="1"/>
</dbReference>
<dbReference type="RefSeq" id="WP_167700129.1">
    <property type="nucleotide sequence ID" value="NZ_CP118174.1"/>
</dbReference>
<dbReference type="AlphaFoldDB" id="A0A968G9M6"/>
<dbReference type="Gene3D" id="1.10.10.10">
    <property type="entry name" value="Winged helix-like DNA-binding domain superfamily/Winged helix DNA-binding domain"/>
    <property type="match status" value="1"/>
</dbReference>
<evidence type="ECO:0000259" key="7">
    <source>
        <dbReference type="Pfam" id="PF01726"/>
    </source>
</evidence>
<dbReference type="GO" id="GO:0003677">
    <property type="term" value="F:DNA binding"/>
    <property type="evidence" value="ECO:0007669"/>
    <property type="project" value="UniProtKB-KW"/>
</dbReference>
<organism evidence="8 9">
    <name type="scientific">Entomospira entomophila</name>
    <dbReference type="NCBI Taxonomy" id="2719988"/>
    <lineage>
        <taxon>Bacteria</taxon>
        <taxon>Pseudomonadati</taxon>
        <taxon>Spirochaetota</taxon>
        <taxon>Spirochaetia</taxon>
        <taxon>Spirochaetales</taxon>
        <taxon>Spirochaetaceae</taxon>
        <taxon>Entomospira</taxon>
    </lineage>
</organism>
<dbReference type="SUPFAM" id="SSF51306">
    <property type="entry name" value="LexA/Signal peptidase"/>
    <property type="match status" value="1"/>
</dbReference>
<dbReference type="Pfam" id="PF01726">
    <property type="entry name" value="LexA_DNA_bind"/>
    <property type="match status" value="1"/>
</dbReference>
<keyword evidence="4" id="KW-0238">DNA-binding</keyword>
<dbReference type="Pfam" id="PF00717">
    <property type="entry name" value="Peptidase_S24"/>
    <property type="match status" value="1"/>
</dbReference>
<evidence type="ECO:0000256" key="5">
    <source>
        <dbReference type="ARBA" id="ARBA00023163"/>
    </source>
</evidence>
<sequence length="201" mass="23172">MRELTKRQCDTVAFIRKYIIDKTYPPTVREIANYLTISPKGAHDHLRALQKKGILRVDPHRSRSIELLDDLHHDRMVAIPLWQLVNDEQQLLEKNEESWFVPMGFIQSGYEHFALQMPDTSMQGGGICVGDTLVFRRSAMTPQNSIVLIYLHDKFTIRRYAQEGARYCLKTEPVNSLFVSTVYTQSMQVIAQLVGVLRSYG</sequence>
<feature type="domain" description="LexA repressor DNA-binding" evidence="7">
    <location>
        <begin position="1"/>
        <end position="63"/>
    </location>
</feature>
<dbReference type="NCBIfam" id="TIGR00498">
    <property type="entry name" value="lexA"/>
    <property type="match status" value="1"/>
</dbReference>
<evidence type="ECO:0000256" key="4">
    <source>
        <dbReference type="ARBA" id="ARBA00023125"/>
    </source>
</evidence>
<dbReference type="Gene3D" id="2.10.109.10">
    <property type="entry name" value="Umud Fragment, subunit A"/>
    <property type="match status" value="1"/>
</dbReference>
<protein>
    <submittedName>
        <fullName evidence="8">Repressor LexA</fullName>
        <ecNumber evidence="8">3.4.21.88</ecNumber>
    </submittedName>
</protein>
<dbReference type="PANTHER" id="PTHR33516:SF2">
    <property type="entry name" value="LEXA REPRESSOR-RELATED"/>
    <property type="match status" value="1"/>
</dbReference>
<dbReference type="InterPro" id="IPR036388">
    <property type="entry name" value="WH-like_DNA-bd_sf"/>
</dbReference>
<name>A0A968G9M6_9SPIO</name>
<evidence type="ECO:0000256" key="1">
    <source>
        <dbReference type="ARBA" id="ARBA00022491"/>
    </source>
</evidence>
<dbReference type="EC" id="3.4.21.88" evidence="8"/>
<comment type="caution">
    <text evidence="8">The sequence shown here is derived from an EMBL/GenBank/DDBJ whole genome shotgun (WGS) entry which is preliminary data.</text>
</comment>
<dbReference type="GO" id="GO:0045892">
    <property type="term" value="P:negative regulation of DNA-templated transcription"/>
    <property type="evidence" value="ECO:0007669"/>
    <property type="project" value="InterPro"/>
</dbReference>
<evidence type="ECO:0000256" key="2">
    <source>
        <dbReference type="ARBA" id="ARBA00022705"/>
    </source>
</evidence>
<dbReference type="InterPro" id="IPR015927">
    <property type="entry name" value="Peptidase_S24_S26A/B/C"/>
</dbReference>
<evidence type="ECO:0000256" key="3">
    <source>
        <dbReference type="ARBA" id="ARBA00023015"/>
    </source>
</evidence>
<keyword evidence="2" id="KW-0235">DNA replication</keyword>
<dbReference type="GO" id="GO:0009432">
    <property type="term" value="P:SOS response"/>
    <property type="evidence" value="ECO:0007669"/>
    <property type="project" value="InterPro"/>
</dbReference>
<dbReference type="InterPro" id="IPR006199">
    <property type="entry name" value="LexA_DNA-bd_dom"/>
</dbReference>
<dbReference type="InterPro" id="IPR036390">
    <property type="entry name" value="WH_DNA-bd_sf"/>
</dbReference>
<gene>
    <name evidence="8" type="primary">lexA</name>
    <name evidence="8" type="ORF">HCT14_03275</name>
</gene>
<keyword evidence="9" id="KW-1185">Reference proteome</keyword>
<dbReference type="InterPro" id="IPR050077">
    <property type="entry name" value="LexA_repressor"/>
</dbReference>
<proteinExistence type="predicted"/>
<dbReference type="GO" id="GO:0006508">
    <property type="term" value="P:proteolysis"/>
    <property type="evidence" value="ECO:0007669"/>
    <property type="project" value="InterPro"/>
</dbReference>
<evidence type="ECO:0000313" key="8">
    <source>
        <dbReference type="EMBL" id="NIZ40536.1"/>
    </source>
</evidence>
<feature type="domain" description="Peptidase S24/S26A/S26B/S26C" evidence="6">
    <location>
        <begin position="95"/>
        <end position="191"/>
    </location>
</feature>
<dbReference type="SUPFAM" id="SSF46785">
    <property type="entry name" value="Winged helix' DNA-binding domain"/>
    <property type="match status" value="1"/>
</dbReference>
<keyword evidence="5" id="KW-0804">Transcription</keyword>
<dbReference type="GO" id="GO:0006260">
    <property type="term" value="P:DNA replication"/>
    <property type="evidence" value="ECO:0007669"/>
    <property type="project" value="UniProtKB-KW"/>
</dbReference>
<reference evidence="8 9" key="1">
    <citation type="submission" date="2020-03" db="EMBL/GenBank/DDBJ databases">
        <title>Spirochaetal bacteria isolated from arthropods constitute a novel genus Entomospira genus novum within the order Spirochaetales.</title>
        <authorList>
            <person name="Grana-Miraglia L."/>
            <person name="Sikutova S."/>
            <person name="Fingerle V."/>
            <person name="Sing A."/>
            <person name="Castillo-Ramirez S."/>
            <person name="Margos G."/>
            <person name="Rudolf I."/>
        </authorList>
    </citation>
    <scope>NUCLEOTIDE SEQUENCE [LARGE SCALE GENOMIC DNA]</scope>
    <source>
        <strain evidence="8 9">BR193</strain>
    </source>
</reference>
<dbReference type="EMBL" id="JAATLJ010000001">
    <property type="protein sequence ID" value="NIZ40536.1"/>
    <property type="molecule type" value="Genomic_DNA"/>
</dbReference>